<dbReference type="Proteomes" id="UP000293342">
    <property type="component" value="Unassembled WGS sequence"/>
</dbReference>
<proteinExistence type="predicted"/>
<sequence length="380" mass="39586">MSRGDDNKPRIGDAELLATPDALSMALAGLLGGDLFAGSSGLNIPSDGDDGFAWRDRAGLMERFWESKVAALKQPYGKDVSGPGGLLVLNSAMAGRGCRVLISQVELKSGLEPRADADQDRANCSGQTAQPAASIDLQDAYGPCVTLMSWATASMLSARFPTVTPGGRISCAAADLAKTRPDLQLIDGGYAETSGLGTLADIAPMLVQVVRTYNQTNPTKAPVVPIVLFLEDAARGDIVETPQGLSAELFVPLAGLHAKAVQVSSGTLLQRLATSIADPCPPVAAAPNCQKAVHALRTSVPHGIVIAAPLTRPSVEAPLGWTLSGDSVTRLKDALTVQATGNCDPKHPEPEQNPDGPDGTEKPIRPGAYVCLHQLLHTLN</sequence>
<dbReference type="EMBL" id="SJKD01000021">
    <property type="protein sequence ID" value="TCC32638.1"/>
    <property type="molecule type" value="Genomic_DNA"/>
</dbReference>
<reference evidence="2 3" key="1">
    <citation type="submission" date="2019-02" db="EMBL/GenBank/DDBJ databases">
        <title>Kribbella capetownensis sp. nov. and Kribbella speibonae sp. nov., isolated from soil.</title>
        <authorList>
            <person name="Curtis S.M."/>
            <person name="Norton I."/>
            <person name="Everest G.J."/>
            <person name="Meyers P.R."/>
        </authorList>
    </citation>
    <scope>NUCLEOTIDE SEQUENCE [LARGE SCALE GENOMIC DNA]</scope>
    <source>
        <strain evidence="2 3">YM53</strain>
    </source>
</reference>
<evidence type="ECO:0000313" key="2">
    <source>
        <dbReference type="EMBL" id="TCC32638.1"/>
    </source>
</evidence>
<dbReference type="AlphaFoldDB" id="A0A4R0IMZ7"/>
<gene>
    <name evidence="2" type="ORF">E0H75_42620</name>
</gene>
<comment type="caution">
    <text evidence="2">The sequence shown here is derived from an EMBL/GenBank/DDBJ whole genome shotgun (WGS) entry which is preliminary data.</text>
</comment>
<feature type="region of interest" description="Disordered" evidence="1">
    <location>
        <begin position="339"/>
        <end position="364"/>
    </location>
</feature>
<organism evidence="2 3">
    <name type="scientific">Kribbella capetownensis</name>
    <dbReference type="NCBI Taxonomy" id="1572659"/>
    <lineage>
        <taxon>Bacteria</taxon>
        <taxon>Bacillati</taxon>
        <taxon>Actinomycetota</taxon>
        <taxon>Actinomycetes</taxon>
        <taxon>Propionibacteriales</taxon>
        <taxon>Kribbellaceae</taxon>
        <taxon>Kribbella</taxon>
    </lineage>
</organism>
<evidence type="ECO:0000256" key="1">
    <source>
        <dbReference type="SAM" id="MobiDB-lite"/>
    </source>
</evidence>
<accession>A0A4R0IMZ7</accession>
<protein>
    <submittedName>
        <fullName evidence="2">Uncharacterized protein</fullName>
    </submittedName>
</protein>
<evidence type="ECO:0000313" key="3">
    <source>
        <dbReference type="Proteomes" id="UP000293342"/>
    </source>
</evidence>
<keyword evidence="3" id="KW-1185">Reference proteome</keyword>
<name>A0A4R0IMZ7_9ACTN</name>
<dbReference type="OrthoDB" id="581211at2"/>
<dbReference type="RefSeq" id="WP_131519444.1">
    <property type="nucleotide sequence ID" value="NZ_SJKD01000021.1"/>
</dbReference>